<dbReference type="EMBL" id="JAWWNJ010000034">
    <property type="protein sequence ID" value="KAK7025221.1"/>
    <property type="molecule type" value="Genomic_DNA"/>
</dbReference>
<evidence type="ECO:0000313" key="7">
    <source>
        <dbReference type="EMBL" id="KAK7025221.1"/>
    </source>
</evidence>
<dbReference type="GO" id="GO:0016787">
    <property type="term" value="F:hydrolase activity"/>
    <property type="evidence" value="ECO:0007669"/>
    <property type="project" value="UniProtKB-KW"/>
</dbReference>
<keyword evidence="5" id="KW-0732">Signal</keyword>
<dbReference type="InterPro" id="IPR001279">
    <property type="entry name" value="Metallo-B-lactamas"/>
</dbReference>
<evidence type="ECO:0000313" key="8">
    <source>
        <dbReference type="Proteomes" id="UP001362999"/>
    </source>
</evidence>
<dbReference type="InterPro" id="IPR036866">
    <property type="entry name" value="RibonucZ/Hydroxyglut_hydro"/>
</dbReference>
<feature type="chain" id="PRO_5043821842" evidence="5">
    <location>
        <begin position="19"/>
        <end position="399"/>
    </location>
</feature>
<keyword evidence="4" id="KW-0862">Zinc</keyword>
<dbReference type="PANTHER" id="PTHR42978">
    <property type="entry name" value="QUORUM-QUENCHING LACTONASE YTNP-RELATED-RELATED"/>
    <property type="match status" value="1"/>
</dbReference>
<accession>A0AAW0BG57</accession>
<feature type="signal peptide" evidence="5">
    <location>
        <begin position="1"/>
        <end position="18"/>
    </location>
</feature>
<dbReference type="GO" id="GO:0046872">
    <property type="term" value="F:metal ion binding"/>
    <property type="evidence" value="ECO:0007669"/>
    <property type="project" value="UniProtKB-KW"/>
</dbReference>
<dbReference type="SUPFAM" id="SSF56281">
    <property type="entry name" value="Metallo-hydrolase/oxidoreductase"/>
    <property type="match status" value="1"/>
</dbReference>
<evidence type="ECO:0000259" key="6">
    <source>
        <dbReference type="SMART" id="SM00849"/>
    </source>
</evidence>
<evidence type="ECO:0000256" key="5">
    <source>
        <dbReference type="SAM" id="SignalP"/>
    </source>
</evidence>
<evidence type="ECO:0000256" key="1">
    <source>
        <dbReference type="ARBA" id="ARBA00007749"/>
    </source>
</evidence>
<evidence type="ECO:0000256" key="3">
    <source>
        <dbReference type="ARBA" id="ARBA00022801"/>
    </source>
</evidence>
<organism evidence="7 8">
    <name type="scientific">Favolaschia claudopus</name>
    <dbReference type="NCBI Taxonomy" id="2862362"/>
    <lineage>
        <taxon>Eukaryota</taxon>
        <taxon>Fungi</taxon>
        <taxon>Dikarya</taxon>
        <taxon>Basidiomycota</taxon>
        <taxon>Agaricomycotina</taxon>
        <taxon>Agaricomycetes</taxon>
        <taxon>Agaricomycetidae</taxon>
        <taxon>Agaricales</taxon>
        <taxon>Marasmiineae</taxon>
        <taxon>Mycenaceae</taxon>
        <taxon>Favolaschia</taxon>
    </lineage>
</organism>
<keyword evidence="8" id="KW-1185">Reference proteome</keyword>
<evidence type="ECO:0000256" key="2">
    <source>
        <dbReference type="ARBA" id="ARBA00022723"/>
    </source>
</evidence>
<protein>
    <submittedName>
        <fullName evidence="7">Metallo-beta-lactamase superfamily protein</fullName>
    </submittedName>
</protein>
<name>A0AAW0BG57_9AGAR</name>
<evidence type="ECO:0000256" key="4">
    <source>
        <dbReference type="ARBA" id="ARBA00022833"/>
    </source>
</evidence>
<dbReference type="AlphaFoldDB" id="A0AAW0BG57"/>
<keyword evidence="2" id="KW-0479">Metal-binding</keyword>
<feature type="domain" description="Metallo-beta-lactamase" evidence="6">
    <location>
        <begin position="65"/>
        <end position="278"/>
    </location>
</feature>
<sequence>MSFVHGLFISLLVGQTLASWLDYGIPPSSATVDVRVFNVVNVTLVNAAHTFIAPVVPTHEDINLPVFSFLVEHKNSNKRLMFDLGIRKDTENLAPSLQGLFTSGTVQGEQPFDITELLQAGGIPLESIDSVIWSHAHFDHIGDMSKFPNTTDLIIGSETNTETFPDFPNATLQASDFAQVISRIDRIPTLSFIGSGRQVTKIDFSNANLIFSGMKAIDFFRDGSFYLLNTPGHHPGHLTALARVTPTTFILLGGDTFHHVGEARPRPALQKNFPCPAHILEEAKTAISTDFFWSPRSRDGAFDLRSRSSQLLAVSDTPDSFYADPVASQVSLEKIATFDADPDVFVVIAHDISIRDVIPYFPASLNDWKARDLKEKTLWSFIEESNPASVFRPSTNATV</sequence>
<comment type="caution">
    <text evidence="7">The sequence shown here is derived from an EMBL/GenBank/DDBJ whole genome shotgun (WGS) entry which is preliminary data.</text>
</comment>
<comment type="similarity">
    <text evidence="1">Belongs to the metallo-beta-lactamase superfamily.</text>
</comment>
<reference evidence="7 8" key="1">
    <citation type="journal article" date="2024" name="J Genomics">
        <title>Draft genome sequencing and assembly of Favolaschia claudopus CIRM-BRFM 2984 isolated from oak limbs.</title>
        <authorList>
            <person name="Navarro D."/>
            <person name="Drula E."/>
            <person name="Chaduli D."/>
            <person name="Cazenave R."/>
            <person name="Ahrendt S."/>
            <person name="Wang J."/>
            <person name="Lipzen A."/>
            <person name="Daum C."/>
            <person name="Barry K."/>
            <person name="Grigoriev I.V."/>
            <person name="Favel A."/>
            <person name="Rosso M.N."/>
            <person name="Martin F."/>
        </authorList>
    </citation>
    <scope>NUCLEOTIDE SEQUENCE [LARGE SCALE GENOMIC DNA]</scope>
    <source>
        <strain evidence="7 8">CIRM-BRFM 2984</strain>
    </source>
</reference>
<dbReference type="CDD" id="cd07730">
    <property type="entry name" value="metallo-hydrolase-like_MBL-fold"/>
    <property type="match status" value="1"/>
</dbReference>
<dbReference type="PANTHER" id="PTHR42978:SF5">
    <property type="entry name" value="METALLO-BETA-LACTAMASE DOMAIN-CONTAINING PROTEIN"/>
    <property type="match status" value="1"/>
</dbReference>
<gene>
    <name evidence="7" type="ORF">R3P38DRAFT_1064053</name>
</gene>
<dbReference type="Proteomes" id="UP001362999">
    <property type="component" value="Unassembled WGS sequence"/>
</dbReference>
<dbReference type="InterPro" id="IPR051013">
    <property type="entry name" value="MBL_superfamily_lactonases"/>
</dbReference>
<keyword evidence="3" id="KW-0378">Hydrolase</keyword>
<dbReference type="Pfam" id="PF00753">
    <property type="entry name" value="Lactamase_B"/>
    <property type="match status" value="1"/>
</dbReference>
<proteinExistence type="inferred from homology"/>
<dbReference type="Gene3D" id="3.60.15.10">
    <property type="entry name" value="Ribonuclease Z/Hydroxyacylglutathione hydrolase-like"/>
    <property type="match status" value="1"/>
</dbReference>
<dbReference type="SMART" id="SM00849">
    <property type="entry name" value="Lactamase_B"/>
    <property type="match status" value="1"/>
</dbReference>